<organism evidence="1 2">
    <name type="scientific">Gossypium lobatum</name>
    <dbReference type="NCBI Taxonomy" id="34289"/>
    <lineage>
        <taxon>Eukaryota</taxon>
        <taxon>Viridiplantae</taxon>
        <taxon>Streptophyta</taxon>
        <taxon>Embryophyta</taxon>
        <taxon>Tracheophyta</taxon>
        <taxon>Spermatophyta</taxon>
        <taxon>Magnoliopsida</taxon>
        <taxon>eudicotyledons</taxon>
        <taxon>Gunneridae</taxon>
        <taxon>Pentapetalae</taxon>
        <taxon>rosids</taxon>
        <taxon>malvids</taxon>
        <taxon>Malvales</taxon>
        <taxon>Malvaceae</taxon>
        <taxon>Malvoideae</taxon>
        <taxon>Gossypium</taxon>
    </lineage>
</organism>
<evidence type="ECO:0000313" key="1">
    <source>
        <dbReference type="EMBL" id="MBA0549236.1"/>
    </source>
</evidence>
<sequence length="50" mass="5640">MAEARVCLQAIIMAEDIGFQDICIEEDALTIIRKLNSTDEDRLCISNLIK</sequence>
<comment type="caution">
    <text evidence="1">The sequence shown here is derived from an EMBL/GenBank/DDBJ whole genome shotgun (WGS) entry which is preliminary data.</text>
</comment>
<dbReference type="EMBL" id="JABEZX010000001">
    <property type="protein sequence ID" value="MBA0549236.1"/>
    <property type="molecule type" value="Genomic_DNA"/>
</dbReference>
<name>A0A7J8L9Z0_9ROSI</name>
<dbReference type="Proteomes" id="UP000593572">
    <property type="component" value="Unassembled WGS sequence"/>
</dbReference>
<evidence type="ECO:0008006" key="3">
    <source>
        <dbReference type="Google" id="ProtNLM"/>
    </source>
</evidence>
<accession>A0A7J8L9Z0</accession>
<reference evidence="1 2" key="1">
    <citation type="journal article" date="2019" name="Genome Biol. Evol.">
        <title>Insights into the evolution of the New World diploid cottons (Gossypium, subgenus Houzingenia) based on genome sequencing.</title>
        <authorList>
            <person name="Grover C.E."/>
            <person name="Arick M.A. 2nd"/>
            <person name="Thrash A."/>
            <person name="Conover J.L."/>
            <person name="Sanders W.S."/>
            <person name="Peterson D.G."/>
            <person name="Frelichowski J.E."/>
            <person name="Scheffler J.A."/>
            <person name="Scheffler B.E."/>
            <person name="Wendel J.F."/>
        </authorList>
    </citation>
    <scope>NUCLEOTIDE SEQUENCE [LARGE SCALE GENOMIC DNA]</scope>
    <source>
        <strain evidence="1">157</strain>
        <tissue evidence="1">Leaf</tissue>
    </source>
</reference>
<dbReference type="AlphaFoldDB" id="A0A7J8L9Z0"/>
<proteinExistence type="predicted"/>
<keyword evidence="2" id="KW-1185">Reference proteome</keyword>
<protein>
    <recommendedName>
        <fullName evidence="3">RNase H type-1 domain-containing protein</fullName>
    </recommendedName>
</protein>
<gene>
    <name evidence="1" type="ORF">Golob_020282</name>
</gene>
<evidence type="ECO:0000313" key="2">
    <source>
        <dbReference type="Proteomes" id="UP000593572"/>
    </source>
</evidence>